<accession>A0A645BSV6</accession>
<comment type="caution">
    <text evidence="1">The sequence shown here is derived from an EMBL/GenBank/DDBJ whole genome shotgun (WGS) entry which is preliminary data.</text>
</comment>
<name>A0A645BSV6_9ZZZZ</name>
<gene>
    <name evidence="1" type="ORF">SDC9_115238</name>
</gene>
<organism evidence="1">
    <name type="scientific">bioreactor metagenome</name>
    <dbReference type="NCBI Taxonomy" id="1076179"/>
    <lineage>
        <taxon>unclassified sequences</taxon>
        <taxon>metagenomes</taxon>
        <taxon>ecological metagenomes</taxon>
    </lineage>
</organism>
<dbReference type="AlphaFoldDB" id="A0A645BSV6"/>
<proteinExistence type="predicted"/>
<evidence type="ECO:0000313" key="1">
    <source>
        <dbReference type="EMBL" id="MPM68307.1"/>
    </source>
</evidence>
<protein>
    <submittedName>
        <fullName evidence="1">Uncharacterized protein</fullName>
    </submittedName>
</protein>
<sequence length="226" mass="25438">MFSHACVIQLCLKASTMRTIPFGNSTIRTVSIIQSLLEKSIKKSNFFFGGIRADPEELHAFAAAIFVDRRPRKKVPIRRRIQRLQQLTLAKCDKAHHLIRLHYTRAEVFVVLADGAKRGKANAVDAKHGLRVALAIRRKQTKLLNPRATEFAQLHRLIICKRGIKILRAVAAFDMPLKRKTELLVALFGNGHARRARMPAKADKHLRKRAEVFKKVNPCNAAAGTG</sequence>
<reference evidence="1" key="1">
    <citation type="submission" date="2019-08" db="EMBL/GenBank/DDBJ databases">
        <authorList>
            <person name="Kucharzyk K."/>
            <person name="Murdoch R.W."/>
            <person name="Higgins S."/>
            <person name="Loffler F."/>
        </authorList>
    </citation>
    <scope>NUCLEOTIDE SEQUENCE</scope>
</reference>
<dbReference type="EMBL" id="VSSQ01022182">
    <property type="protein sequence ID" value="MPM68307.1"/>
    <property type="molecule type" value="Genomic_DNA"/>
</dbReference>